<organism evidence="2 3">
    <name type="scientific">Duffyella gerundensis</name>
    <dbReference type="NCBI Taxonomy" id="1619313"/>
    <lineage>
        <taxon>Bacteria</taxon>
        <taxon>Pseudomonadati</taxon>
        <taxon>Pseudomonadota</taxon>
        <taxon>Gammaproteobacteria</taxon>
        <taxon>Enterobacterales</taxon>
        <taxon>Erwiniaceae</taxon>
        <taxon>Duffyella</taxon>
    </lineage>
</organism>
<keyword evidence="1" id="KW-0812">Transmembrane</keyword>
<evidence type="ECO:0000313" key="3">
    <source>
        <dbReference type="Proteomes" id="UP000059419"/>
    </source>
</evidence>
<gene>
    <name evidence="2" type="ORF">EM595_1399</name>
</gene>
<keyword evidence="1" id="KW-1133">Transmembrane helix</keyword>
<dbReference type="Proteomes" id="UP000059419">
    <property type="component" value="Chromosome 1"/>
</dbReference>
<protein>
    <submittedName>
        <fullName evidence="2">Putative membrane protein</fullName>
    </submittedName>
</protein>
<dbReference type="Pfam" id="PF07119">
    <property type="entry name" value="DUF1375"/>
    <property type="match status" value="1"/>
</dbReference>
<proteinExistence type="predicted"/>
<dbReference type="STRING" id="1619313.EM595_1399"/>
<keyword evidence="3" id="KW-1185">Reference proteome</keyword>
<evidence type="ECO:0000256" key="1">
    <source>
        <dbReference type="SAM" id="Phobius"/>
    </source>
</evidence>
<dbReference type="EMBL" id="LN907827">
    <property type="protein sequence ID" value="CUU23633.1"/>
    <property type="molecule type" value="Genomic_DNA"/>
</dbReference>
<dbReference type="InterPro" id="IPR010780">
    <property type="entry name" value="DUF1375"/>
</dbReference>
<sequence>MKKRQRCRFFYAVLSRFADNIPTSDAGKRRFFAGELPCRADRQDNLMILRRLLITGLCITLLSGCGSIVSRTFPGQGKGNQYYPGVQWDVQDGPWRFLTIIDLPLSLVVDTLLLPVDAHHGPYE</sequence>
<dbReference type="NCBIfam" id="NF007555">
    <property type="entry name" value="PRK10175.1"/>
    <property type="match status" value="1"/>
</dbReference>
<dbReference type="KEGG" id="ege:EM595_1399"/>
<accession>A0A0U5GKG6</accession>
<feature type="transmembrane region" description="Helical" evidence="1">
    <location>
        <begin position="52"/>
        <end position="73"/>
    </location>
</feature>
<evidence type="ECO:0000313" key="2">
    <source>
        <dbReference type="EMBL" id="CUU23633.1"/>
    </source>
</evidence>
<keyword evidence="1" id="KW-0472">Membrane</keyword>
<name>A0A0U5GKG6_9GAMM</name>
<dbReference type="AlphaFoldDB" id="A0A0U5GKG6"/>
<dbReference type="PATRIC" id="fig|1619313.3.peg.1449"/>
<reference evidence="3" key="1">
    <citation type="submission" date="2015-11" db="EMBL/GenBank/DDBJ databases">
        <authorList>
            <person name="Blom J."/>
        </authorList>
    </citation>
    <scope>NUCLEOTIDE SEQUENCE [LARGE SCALE GENOMIC DNA]</scope>
</reference>